<sequence length="102" mass="11391">MSRLKRPIQTAKFLRDAPCVGLGGPFKQKRNFGFDSSIVASPHALTRQAFQQNGSIIFERPFEKKSGVSLCGKLCCAGQSRHELPVLDEQSDFYFLSNAGYY</sequence>
<proteinExistence type="predicted"/>
<gene>
    <name evidence="1" type="ORF">GNZ12_36785</name>
</gene>
<comment type="caution">
    <text evidence="1">The sequence shown here is derived from an EMBL/GenBank/DDBJ whole genome shotgun (WGS) entry which is preliminary data.</text>
</comment>
<reference evidence="1 2" key="1">
    <citation type="submission" date="2019-11" db="EMBL/GenBank/DDBJ databases">
        <title>Metabolism of dissolved organic matter in forest soils.</title>
        <authorList>
            <person name="Cyle K.T."/>
            <person name="Wilhelm R.C."/>
            <person name="Martinez C.E."/>
        </authorList>
    </citation>
    <scope>NUCLEOTIDE SEQUENCE [LARGE SCALE GENOMIC DNA]</scope>
    <source>
        <strain evidence="1 2">1N</strain>
    </source>
</reference>
<organism evidence="1 2">
    <name type="scientific">Paraburkholderia solitsugae</name>
    <dbReference type="NCBI Taxonomy" id="2675748"/>
    <lineage>
        <taxon>Bacteria</taxon>
        <taxon>Pseudomonadati</taxon>
        <taxon>Pseudomonadota</taxon>
        <taxon>Betaproteobacteria</taxon>
        <taxon>Burkholderiales</taxon>
        <taxon>Burkholderiaceae</taxon>
        <taxon>Paraburkholderia</taxon>
    </lineage>
</organism>
<evidence type="ECO:0000313" key="2">
    <source>
        <dbReference type="Proteomes" id="UP000652198"/>
    </source>
</evidence>
<evidence type="ECO:0000313" key="1">
    <source>
        <dbReference type="EMBL" id="NPT46776.1"/>
    </source>
</evidence>
<keyword evidence="2" id="KW-1185">Reference proteome</keyword>
<dbReference type="EMBL" id="WOEY01000143">
    <property type="protein sequence ID" value="NPT46776.1"/>
    <property type="molecule type" value="Genomic_DNA"/>
</dbReference>
<protein>
    <submittedName>
        <fullName evidence="1">Uncharacterized protein</fullName>
    </submittedName>
</protein>
<dbReference type="RefSeq" id="WP_172316994.1">
    <property type="nucleotide sequence ID" value="NZ_WOEY01000143.1"/>
</dbReference>
<dbReference type="Proteomes" id="UP000652198">
    <property type="component" value="Unassembled WGS sequence"/>
</dbReference>
<accession>A0ABX2C163</accession>
<name>A0ABX2C163_9BURK</name>